<evidence type="ECO:0000256" key="1">
    <source>
        <dbReference type="SAM" id="MobiDB-lite"/>
    </source>
</evidence>
<comment type="caution">
    <text evidence="2">The sequence shown here is derived from an EMBL/GenBank/DDBJ whole genome shotgun (WGS) entry which is preliminary data.</text>
</comment>
<feature type="region of interest" description="Disordered" evidence="1">
    <location>
        <begin position="1"/>
        <end position="23"/>
    </location>
</feature>
<sequence>MGTESTWASSLRDDPLDPASLPVTGSVPVKQASLNLHRFFPNYPPSPPVVDTEAMEAQTPRRSYFAATTMWRSMDAMREWYTDFAS</sequence>
<reference evidence="2 3" key="1">
    <citation type="journal article" date="2014" name="Genome Announc.">
        <title>Draft genome sequence of Sclerotinia borealis, a psychrophilic plant pathogenic fungus.</title>
        <authorList>
            <person name="Mardanov A.V."/>
            <person name="Beletsky A.V."/>
            <person name="Kadnikov V.V."/>
            <person name="Ignatov A.N."/>
            <person name="Ravin N.V."/>
        </authorList>
    </citation>
    <scope>NUCLEOTIDE SEQUENCE [LARGE SCALE GENOMIC DNA]</scope>
    <source>
        <strain evidence="3">F-4157</strain>
    </source>
</reference>
<dbReference type="OrthoDB" id="4868304at2759"/>
<dbReference type="Proteomes" id="UP000019487">
    <property type="component" value="Unassembled WGS sequence"/>
</dbReference>
<evidence type="ECO:0000313" key="2">
    <source>
        <dbReference type="EMBL" id="ESZ95744.1"/>
    </source>
</evidence>
<evidence type="ECO:0000313" key="3">
    <source>
        <dbReference type="Proteomes" id="UP000019487"/>
    </source>
</evidence>
<protein>
    <submittedName>
        <fullName evidence="2">Uncharacterized protein</fullName>
    </submittedName>
</protein>
<name>W9CM51_SCLBF</name>
<dbReference type="AlphaFoldDB" id="W9CM51"/>
<gene>
    <name evidence="2" type="ORF">SBOR_3851</name>
</gene>
<keyword evidence="3" id="KW-1185">Reference proteome</keyword>
<dbReference type="EMBL" id="AYSA01000166">
    <property type="protein sequence ID" value="ESZ95744.1"/>
    <property type="molecule type" value="Genomic_DNA"/>
</dbReference>
<proteinExistence type="predicted"/>
<organism evidence="2 3">
    <name type="scientific">Sclerotinia borealis (strain F-4128)</name>
    <dbReference type="NCBI Taxonomy" id="1432307"/>
    <lineage>
        <taxon>Eukaryota</taxon>
        <taxon>Fungi</taxon>
        <taxon>Dikarya</taxon>
        <taxon>Ascomycota</taxon>
        <taxon>Pezizomycotina</taxon>
        <taxon>Leotiomycetes</taxon>
        <taxon>Helotiales</taxon>
        <taxon>Sclerotiniaceae</taxon>
        <taxon>Sclerotinia</taxon>
    </lineage>
</organism>
<accession>W9CM51</accession>
<dbReference type="HOGENOM" id="CLU_2499161_0_0_1"/>